<evidence type="ECO:0000313" key="2">
    <source>
        <dbReference type="Proteomes" id="UP000651977"/>
    </source>
</evidence>
<sequence length="66" mass="7622">MINKAEVKSTLTSSQRNCLHLIADLISKSDKKNKEFLFYVMSMGEHEKHKQFMFGEYNKSNHADAA</sequence>
<reference evidence="2" key="1">
    <citation type="journal article" date="2019" name="Int. J. Syst. Evol. Microbiol.">
        <title>The Global Catalogue of Microorganisms (GCM) 10K type strain sequencing project: providing services to taxonomists for standard genome sequencing and annotation.</title>
        <authorList>
            <consortium name="The Broad Institute Genomics Platform"/>
            <consortium name="The Broad Institute Genome Sequencing Center for Infectious Disease"/>
            <person name="Wu L."/>
            <person name="Ma J."/>
        </authorList>
    </citation>
    <scope>NUCLEOTIDE SEQUENCE [LARGE SCALE GENOMIC DNA]</scope>
    <source>
        <strain evidence="2">CGMCC 1.10131</strain>
    </source>
</reference>
<gene>
    <name evidence="1" type="ORF">GCM10007414_39590</name>
</gene>
<comment type="caution">
    <text evidence="1">The sequence shown here is derived from an EMBL/GenBank/DDBJ whole genome shotgun (WGS) entry which is preliminary data.</text>
</comment>
<dbReference type="Proteomes" id="UP000651977">
    <property type="component" value="Unassembled WGS sequence"/>
</dbReference>
<evidence type="ECO:0000313" key="1">
    <source>
        <dbReference type="EMBL" id="GGB22297.1"/>
    </source>
</evidence>
<accession>A0ABQ1I8B2</accession>
<organism evidence="1 2">
    <name type="scientific">Agarivorans gilvus</name>
    <dbReference type="NCBI Taxonomy" id="680279"/>
    <lineage>
        <taxon>Bacteria</taxon>
        <taxon>Pseudomonadati</taxon>
        <taxon>Pseudomonadota</taxon>
        <taxon>Gammaproteobacteria</taxon>
        <taxon>Alteromonadales</taxon>
        <taxon>Alteromonadaceae</taxon>
        <taxon>Agarivorans</taxon>
    </lineage>
</organism>
<proteinExistence type="predicted"/>
<dbReference type="EMBL" id="BMDY01000062">
    <property type="protein sequence ID" value="GGB22297.1"/>
    <property type="molecule type" value="Genomic_DNA"/>
</dbReference>
<keyword evidence="2" id="KW-1185">Reference proteome</keyword>
<name>A0ABQ1I8B2_9ALTE</name>
<protein>
    <submittedName>
        <fullName evidence="1">Uncharacterized protein</fullName>
    </submittedName>
</protein>